<feature type="non-terminal residue" evidence="1">
    <location>
        <position position="1"/>
    </location>
</feature>
<proteinExistence type="predicted"/>
<evidence type="ECO:0000313" key="1">
    <source>
        <dbReference type="EMBL" id="KRH93109.1"/>
    </source>
</evidence>
<dbReference type="EMBL" id="LGUB01000488">
    <property type="protein sequence ID" value="KRH93109.1"/>
    <property type="molecule type" value="Genomic_DNA"/>
</dbReference>
<accession>A0A0R0LYY8</accession>
<dbReference type="Proteomes" id="UP000051530">
    <property type="component" value="Unassembled WGS sequence"/>
</dbReference>
<gene>
    <name evidence="1" type="ORF">M153_15140002</name>
</gene>
<name>A0A0R0LYY8_9MICR</name>
<keyword evidence="2" id="KW-1185">Reference proteome</keyword>
<protein>
    <submittedName>
        <fullName evidence="1">Uncharacterized protein</fullName>
    </submittedName>
</protein>
<sequence>QNNLRKHPEYLELPEETGRMTTFLNYLSSFTSFNLQIDDIDHNCKTILEIFLRYKPETLNIFDGDLSYEICERILENSYKKVIMKFEDITFDILQFFCKIRCKIKELHYQRVNNTVDRLIINPECEELQIMAENQNLPEAIPENILIYVTESANDSFFFKTNVKNIHLTSEHHLKFTSLVIEAPNEIFIGKFLSFCENLHYLKITIDHIATSQMFFLQNNLKSTLRSVNILIRLDKRINENKKRFINSFFKNNVDFELSIGFRKKCKKERKIIEEH</sequence>
<comment type="caution">
    <text evidence="1">The sequence shown here is derived from an EMBL/GenBank/DDBJ whole genome shotgun (WGS) entry which is preliminary data.</text>
</comment>
<dbReference type="VEuPathDB" id="MicrosporidiaDB:M153_15140002"/>
<evidence type="ECO:0000313" key="2">
    <source>
        <dbReference type="Proteomes" id="UP000051530"/>
    </source>
</evidence>
<organism evidence="1 2">
    <name type="scientific">Pseudoloma neurophilia</name>
    <dbReference type="NCBI Taxonomy" id="146866"/>
    <lineage>
        <taxon>Eukaryota</taxon>
        <taxon>Fungi</taxon>
        <taxon>Fungi incertae sedis</taxon>
        <taxon>Microsporidia</taxon>
        <taxon>Pseudoloma</taxon>
    </lineage>
</organism>
<dbReference type="AlphaFoldDB" id="A0A0R0LYY8"/>
<reference evidence="1 2" key="1">
    <citation type="submission" date="2015-07" db="EMBL/GenBank/DDBJ databases">
        <title>The genome of Pseudoloma neurophilia, a relevant intracellular parasite of the zebrafish.</title>
        <authorList>
            <person name="Ndikumana S."/>
            <person name="Pelin A."/>
            <person name="Sanders J."/>
            <person name="Corradi N."/>
        </authorList>
    </citation>
    <scope>NUCLEOTIDE SEQUENCE [LARGE SCALE GENOMIC DNA]</scope>
    <source>
        <strain evidence="1 2">MK1</strain>
    </source>
</reference>